<evidence type="ECO:0000313" key="3">
    <source>
        <dbReference type="Proteomes" id="UP001249851"/>
    </source>
</evidence>
<dbReference type="PANTHER" id="PTHR34714:SF3">
    <property type="match status" value="1"/>
</dbReference>
<proteinExistence type="predicted"/>
<dbReference type="AlphaFoldDB" id="A0AAD9Q6Q3"/>
<feature type="transmembrane region" description="Helical" evidence="1">
    <location>
        <begin position="21"/>
        <end position="40"/>
    </location>
</feature>
<keyword evidence="1" id="KW-1133">Transmembrane helix</keyword>
<accession>A0AAD9Q6Q3</accession>
<keyword evidence="3" id="KW-1185">Reference proteome</keyword>
<dbReference type="Proteomes" id="UP001249851">
    <property type="component" value="Unassembled WGS sequence"/>
</dbReference>
<sequence>MRLTVKKTGTHFLVGHRRKKIFVYTIIVTATFFTIVYLYFLPEKFNPFEPFTLMLDSTPLAGPSKVQVVKDGVKRDLQRFQGYENSILFDDTWLIENCIGTLSQIEGIEKMFDVVDAWKNSLSIECRNLYTKFSDIYSVRTRHAPVVIPDSFIPKVLRWLGNSKQLLEGARSQLITSIENLYTQESTIFNPIRSKRPGAAGGATSETLEYVSELLQATEKDCDFCKYKNNTARDPFGSVDSQFTLTVSNTFKVEKFHSLVLWKHHNPLAIEEYEVCM</sequence>
<dbReference type="PANTHER" id="PTHR34714">
    <property type="entry name" value="EGF-LIKE DOMAIN-CONTAINING PROTEIN"/>
    <property type="match status" value="1"/>
</dbReference>
<reference evidence="2" key="2">
    <citation type="journal article" date="2023" name="Science">
        <title>Genomic signatures of disease resistance in endangered staghorn corals.</title>
        <authorList>
            <person name="Vollmer S.V."/>
            <person name="Selwyn J.D."/>
            <person name="Despard B.A."/>
            <person name="Roesel C.L."/>
        </authorList>
    </citation>
    <scope>NUCLEOTIDE SEQUENCE</scope>
    <source>
        <strain evidence="2">K2</strain>
    </source>
</reference>
<comment type="caution">
    <text evidence="2">The sequence shown here is derived from an EMBL/GenBank/DDBJ whole genome shotgun (WGS) entry which is preliminary data.</text>
</comment>
<keyword evidence="1" id="KW-0812">Transmembrane</keyword>
<keyword evidence="1" id="KW-0472">Membrane</keyword>
<name>A0AAD9Q6Q3_ACRCE</name>
<reference evidence="2" key="1">
    <citation type="journal article" date="2023" name="G3 (Bethesda)">
        <title>Whole genome assembly and annotation of the endangered Caribbean coral Acropora cervicornis.</title>
        <authorList>
            <person name="Selwyn J.D."/>
            <person name="Vollmer S.V."/>
        </authorList>
    </citation>
    <scope>NUCLEOTIDE SEQUENCE</scope>
    <source>
        <strain evidence="2">K2</strain>
    </source>
</reference>
<dbReference type="EMBL" id="JARQWQ010000061">
    <property type="protein sequence ID" value="KAK2555643.1"/>
    <property type="molecule type" value="Genomic_DNA"/>
</dbReference>
<evidence type="ECO:0000313" key="2">
    <source>
        <dbReference type="EMBL" id="KAK2555643.1"/>
    </source>
</evidence>
<gene>
    <name evidence="2" type="ORF">P5673_022666</name>
</gene>
<organism evidence="2 3">
    <name type="scientific">Acropora cervicornis</name>
    <name type="common">Staghorn coral</name>
    <dbReference type="NCBI Taxonomy" id="6130"/>
    <lineage>
        <taxon>Eukaryota</taxon>
        <taxon>Metazoa</taxon>
        <taxon>Cnidaria</taxon>
        <taxon>Anthozoa</taxon>
        <taxon>Hexacorallia</taxon>
        <taxon>Scleractinia</taxon>
        <taxon>Astrocoeniina</taxon>
        <taxon>Acroporidae</taxon>
        <taxon>Acropora</taxon>
    </lineage>
</organism>
<protein>
    <submittedName>
        <fullName evidence="2">Uncharacterized protein</fullName>
    </submittedName>
</protein>
<evidence type="ECO:0000256" key="1">
    <source>
        <dbReference type="SAM" id="Phobius"/>
    </source>
</evidence>